<evidence type="ECO:0000256" key="1">
    <source>
        <dbReference type="SAM" id="Phobius"/>
    </source>
</evidence>
<dbReference type="InterPro" id="IPR013216">
    <property type="entry name" value="Methyltransf_11"/>
</dbReference>
<feature type="domain" description="Methyltransferase type 11" evidence="2">
    <location>
        <begin position="67"/>
        <end position="129"/>
    </location>
</feature>
<accession>F8AMK3</accession>
<dbReference type="Proteomes" id="UP000009296">
    <property type="component" value="Chromosome"/>
</dbReference>
<dbReference type="InterPro" id="IPR029063">
    <property type="entry name" value="SAM-dependent_MTases_sf"/>
</dbReference>
<keyword evidence="1" id="KW-0472">Membrane</keyword>
<dbReference type="EMBL" id="CP002792">
    <property type="protein sequence ID" value="AEH06043.1"/>
    <property type="molecule type" value="Genomic_DNA"/>
</dbReference>
<dbReference type="GO" id="GO:0008757">
    <property type="term" value="F:S-adenosylmethionine-dependent methyltransferase activity"/>
    <property type="evidence" value="ECO:0007669"/>
    <property type="project" value="InterPro"/>
</dbReference>
<feature type="transmembrane region" description="Helical" evidence="1">
    <location>
        <begin position="192"/>
        <end position="211"/>
    </location>
</feature>
<name>F8AMK3_METOI</name>
<keyword evidence="1" id="KW-0812">Transmembrane</keyword>
<evidence type="ECO:0000313" key="3">
    <source>
        <dbReference type="EMBL" id="AEH06043.1"/>
    </source>
</evidence>
<dbReference type="GeneID" id="25394417"/>
<dbReference type="STRING" id="647113.Metok_0045"/>
<dbReference type="eggNOG" id="arCOG02702">
    <property type="taxonomic scope" value="Archaea"/>
</dbReference>
<keyword evidence="3" id="KW-0489">Methyltransferase</keyword>
<dbReference type="SUPFAM" id="SSF53335">
    <property type="entry name" value="S-adenosyl-L-methionine-dependent methyltransferases"/>
    <property type="match status" value="1"/>
</dbReference>
<keyword evidence="1" id="KW-1133">Transmembrane helix</keyword>
<keyword evidence="3" id="KW-0808">Transferase</keyword>
<organism evidence="3 4">
    <name type="scientific">Methanothermococcus okinawensis (strain DSM 14208 / JCM 11175 / IH1)</name>
    <dbReference type="NCBI Taxonomy" id="647113"/>
    <lineage>
        <taxon>Archaea</taxon>
        <taxon>Methanobacteriati</taxon>
        <taxon>Methanobacteriota</taxon>
        <taxon>Methanomada group</taxon>
        <taxon>Methanococci</taxon>
        <taxon>Methanococcales</taxon>
        <taxon>Methanococcaceae</taxon>
        <taxon>Methanothermococcus</taxon>
    </lineage>
</organism>
<dbReference type="KEGG" id="mok:Metok_0045"/>
<dbReference type="Pfam" id="PF08241">
    <property type="entry name" value="Methyltransf_11"/>
    <property type="match status" value="1"/>
</dbReference>
<dbReference type="RefSeq" id="WP_013866229.1">
    <property type="nucleotide sequence ID" value="NC_015636.1"/>
</dbReference>
<protein>
    <submittedName>
        <fullName evidence="3">Methyltransferase type 11</fullName>
    </submittedName>
</protein>
<sequence length="232" mass="27535">MKTFIKLYSKTFIKFSKIFSRENLYNYLDESIEKYILQNPDFNTCNLKIINIGAGGGISYHLKKKIKCIEIDIDEKRKPDLVLDIQNMNIIDDNSIDIIFCLEVLEHVRNPFKAVEEIKRILKPGGIFVGSTPFIMPIHDEPYDYFRYTKYGILNLFNEFKCLELKERNSYIKSWYVILVRLLNIGNIKQRLIGIILFPFMLLLLPFILLFDKIITNRQSTTGYFYVFRKKR</sequence>
<dbReference type="Gene3D" id="3.40.50.150">
    <property type="entry name" value="Vaccinia Virus protein VP39"/>
    <property type="match status" value="1"/>
</dbReference>
<evidence type="ECO:0000259" key="2">
    <source>
        <dbReference type="Pfam" id="PF08241"/>
    </source>
</evidence>
<evidence type="ECO:0000313" key="4">
    <source>
        <dbReference type="Proteomes" id="UP000009296"/>
    </source>
</evidence>
<dbReference type="GO" id="GO:0032259">
    <property type="term" value="P:methylation"/>
    <property type="evidence" value="ECO:0007669"/>
    <property type="project" value="UniProtKB-KW"/>
</dbReference>
<dbReference type="HOGENOM" id="CLU_080435_0_0_2"/>
<dbReference type="AlphaFoldDB" id="F8AMK3"/>
<reference evidence="3" key="1">
    <citation type="submission" date="2011-05" db="EMBL/GenBank/DDBJ databases">
        <title>Complete sequence of chromosome of Methanothermococcus okinawensis IH1.</title>
        <authorList>
            <consortium name="US DOE Joint Genome Institute"/>
            <person name="Lucas S."/>
            <person name="Han J."/>
            <person name="Lapidus A."/>
            <person name="Cheng J.-F."/>
            <person name="Goodwin L."/>
            <person name="Pitluck S."/>
            <person name="Peters L."/>
            <person name="Mikhailova N."/>
            <person name="Held B."/>
            <person name="Han C."/>
            <person name="Tapia R."/>
            <person name="Land M."/>
            <person name="Hauser L."/>
            <person name="Kyrpides N."/>
            <person name="Ivanova N."/>
            <person name="Pagani I."/>
            <person name="Sieprawska-Lupa M."/>
            <person name="Takai K."/>
            <person name="Miyazaki J."/>
            <person name="Whitman W."/>
            <person name="Woyke T."/>
        </authorList>
    </citation>
    <scope>NUCLEOTIDE SEQUENCE [LARGE SCALE GENOMIC DNA]</scope>
    <source>
        <strain evidence="3">IH1</strain>
    </source>
</reference>
<proteinExistence type="predicted"/>
<gene>
    <name evidence="3" type="ordered locus">Metok_0045</name>
</gene>
<keyword evidence="4" id="KW-1185">Reference proteome</keyword>
<dbReference type="OrthoDB" id="4832at2157"/>